<dbReference type="EMBL" id="LAJY01000096">
    <property type="protein sequence ID" value="KJV10444.1"/>
    <property type="molecule type" value="Genomic_DNA"/>
</dbReference>
<dbReference type="InterPro" id="IPR019253">
    <property type="entry name" value="DUF2244_TM"/>
</dbReference>
<keyword evidence="1" id="KW-0472">Membrane</keyword>
<comment type="caution">
    <text evidence="2">The sequence shown here is derived from an EMBL/GenBank/DDBJ whole genome shotgun (WGS) entry which is preliminary data.</text>
</comment>
<organism evidence="2 3">
    <name type="scientific">Elstera litoralis</name>
    <dbReference type="NCBI Taxonomy" id="552518"/>
    <lineage>
        <taxon>Bacteria</taxon>
        <taxon>Pseudomonadati</taxon>
        <taxon>Pseudomonadota</taxon>
        <taxon>Alphaproteobacteria</taxon>
        <taxon>Rhodospirillales</taxon>
        <taxon>Rhodospirillaceae</taxon>
        <taxon>Elstera</taxon>
    </lineage>
</organism>
<sequence>MVFDAELRPHRSLSMRGFRLLMMAVIGVSAIAGSAVYLAGAWPVVGFLGADILLIYWAFRASYRAARRCERLRLTQEWLTIQRIDPKGRDVTQALRPHWLRVELDEPAGPSTPLRLWSHGRAVVVGSFLPPSERERLAGALRAALGRLRVF</sequence>
<proteinExistence type="predicted"/>
<keyword evidence="1" id="KW-1133">Transmembrane helix</keyword>
<gene>
    <name evidence="2" type="ORF">VZ95_04900</name>
</gene>
<dbReference type="Proteomes" id="UP000033774">
    <property type="component" value="Unassembled WGS sequence"/>
</dbReference>
<accession>A0A0F3IXW6</accession>
<name>A0A0F3IXW6_9PROT</name>
<evidence type="ECO:0000256" key="1">
    <source>
        <dbReference type="SAM" id="Phobius"/>
    </source>
</evidence>
<evidence type="ECO:0000313" key="2">
    <source>
        <dbReference type="EMBL" id="KJV10444.1"/>
    </source>
</evidence>
<dbReference type="Pfam" id="PF10003">
    <property type="entry name" value="DUF2244"/>
    <property type="match status" value="1"/>
</dbReference>
<feature type="transmembrane region" description="Helical" evidence="1">
    <location>
        <begin position="44"/>
        <end position="63"/>
    </location>
</feature>
<evidence type="ECO:0000313" key="3">
    <source>
        <dbReference type="Proteomes" id="UP000033774"/>
    </source>
</evidence>
<feature type="transmembrane region" description="Helical" evidence="1">
    <location>
        <begin position="20"/>
        <end position="38"/>
    </location>
</feature>
<reference evidence="2 3" key="1">
    <citation type="submission" date="2015-03" db="EMBL/GenBank/DDBJ databases">
        <title>Draft genome sequence of Elstera litoralis.</title>
        <authorList>
            <person name="Rahalkar M.C."/>
            <person name="Dhakephalkar P.K."/>
            <person name="Pore S.D."/>
            <person name="Arora P."/>
            <person name="Kapse N.G."/>
            <person name="Pandit P.S."/>
        </authorList>
    </citation>
    <scope>NUCLEOTIDE SEQUENCE [LARGE SCALE GENOMIC DNA]</scope>
    <source>
        <strain evidence="2 3">Dia-1</strain>
    </source>
</reference>
<keyword evidence="3" id="KW-1185">Reference proteome</keyword>
<dbReference type="InterPro" id="IPR016990">
    <property type="entry name" value="UCP032162_TM"/>
</dbReference>
<protein>
    <recommendedName>
        <fullName evidence="4">DUF2244 domain-containing protein</fullName>
    </recommendedName>
</protein>
<keyword evidence="1" id="KW-0812">Transmembrane</keyword>
<dbReference type="AlphaFoldDB" id="A0A0F3IXW6"/>
<dbReference type="PIRSF" id="PIRSF032162">
    <property type="entry name" value="UCP032162_imp"/>
    <property type="match status" value="1"/>
</dbReference>
<evidence type="ECO:0008006" key="4">
    <source>
        <dbReference type="Google" id="ProtNLM"/>
    </source>
</evidence>